<evidence type="ECO:0000313" key="2">
    <source>
        <dbReference type="Proteomes" id="UP000813461"/>
    </source>
</evidence>
<dbReference type="Proteomes" id="UP000813461">
    <property type="component" value="Unassembled WGS sequence"/>
</dbReference>
<dbReference type="AlphaFoldDB" id="A0A8K0VXP6"/>
<organism evidence="1 2">
    <name type="scientific">Paraphoma chrysanthemicola</name>
    <dbReference type="NCBI Taxonomy" id="798071"/>
    <lineage>
        <taxon>Eukaryota</taxon>
        <taxon>Fungi</taxon>
        <taxon>Dikarya</taxon>
        <taxon>Ascomycota</taxon>
        <taxon>Pezizomycotina</taxon>
        <taxon>Dothideomycetes</taxon>
        <taxon>Pleosporomycetidae</taxon>
        <taxon>Pleosporales</taxon>
        <taxon>Pleosporineae</taxon>
        <taxon>Phaeosphaeriaceae</taxon>
        <taxon>Paraphoma</taxon>
    </lineage>
</organism>
<dbReference type="OrthoDB" id="3794806at2759"/>
<sequence length="753" mass="85188">MSREWTVENSSNLVNAAQDQRIEQQNNYFGTQPNVHEAVNRYLFTVPGFLLDDNFVGHRTLVRNVSENVKSSNKCALHGLHGIGTSRVAAEVAKRVHRDPFDSVFWFDAANVTSFLTGMESTADALSLIQKRKKTGETSTSTLYANVVKIWMESDQSGSWLLILDAADREATSSNPNRINDDESSHFLHHLPRCSTTPLRTILITTGNREIAGNWCLPNRPFEVPFLERPDAISLLRTMSGDRGSPEQDAEYLVEELDRNPSAILTAAKVIWNLSEEGGSISTFLASFRKTKGRSFVKKICKGNADGVLCRNTVSLTAAWCRSIEEVQRSTRATNLLYLAACFDATRISRDLFRNAFTWDDEALRVATTKLRNYRLIYQSPESRDYCMPRLVRATVRNWIDQLPQESETVPTLLKWHLKALQSLLATYDRLAPLNGQSLIKAQAERRSLLPHAAMFQQFCRIRKCTTRLREDHFRAIVVFAELFTLEGRYQSAIDMLGFAMESNVPDSTWRNIALLRLAENLRNQTLVDGQSSRLDKALDIIHDVRRAPNDVVARDLDSTFALIYTDQKEFKKATHYQAAVVRSCRQEFGSRDPETLDACLEYSTIRRRDGHQKEALKEQKRIEGLLQEPLLSDEPGSALRLLRTRAAMVRTYYSLNMLTKAVDLARKVAKGREDILGASDMKTIGSQRDLAECLLDQGTETSVTEAIEIYEDIEKKLREMFEPDHQEVLACIAKLNSIRTGGGFVDAEAMEA</sequence>
<dbReference type="SUPFAM" id="SSF52540">
    <property type="entry name" value="P-loop containing nucleoside triphosphate hydrolases"/>
    <property type="match status" value="1"/>
</dbReference>
<dbReference type="InterPro" id="IPR027417">
    <property type="entry name" value="P-loop_NTPase"/>
</dbReference>
<dbReference type="PANTHER" id="PTHR47691:SF3">
    <property type="entry name" value="HTH-TYPE TRANSCRIPTIONAL REGULATOR RV0890C-RELATED"/>
    <property type="match status" value="1"/>
</dbReference>
<accession>A0A8K0VXP6</accession>
<reference evidence="1" key="1">
    <citation type="journal article" date="2021" name="Nat. Commun.">
        <title>Genetic determinants of endophytism in the Arabidopsis root mycobiome.</title>
        <authorList>
            <person name="Mesny F."/>
            <person name="Miyauchi S."/>
            <person name="Thiergart T."/>
            <person name="Pickel B."/>
            <person name="Atanasova L."/>
            <person name="Karlsson M."/>
            <person name="Huettel B."/>
            <person name="Barry K.W."/>
            <person name="Haridas S."/>
            <person name="Chen C."/>
            <person name="Bauer D."/>
            <person name="Andreopoulos W."/>
            <person name="Pangilinan J."/>
            <person name="LaButti K."/>
            <person name="Riley R."/>
            <person name="Lipzen A."/>
            <person name="Clum A."/>
            <person name="Drula E."/>
            <person name="Henrissat B."/>
            <person name="Kohler A."/>
            <person name="Grigoriev I.V."/>
            <person name="Martin F.M."/>
            <person name="Hacquard S."/>
        </authorList>
    </citation>
    <scope>NUCLEOTIDE SEQUENCE</scope>
    <source>
        <strain evidence="1">MPI-SDFR-AT-0120</strain>
    </source>
</reference>
<keyword evidence="2" id="KW-1185">Reference proteome</keyword>
<dbReference type="Pfam" id="PF13374">
    <property type="entry name" value="TPR_10"/>
    <property type="match status" value="1"/>
</dbReference>
<protein>
    <recommendedName>
        <fullName evidence="3">NB-ARC domain-containing protein</fullName>
    </recommendedName>
</protein>
<proteinExistence type="predicted"/>
<dbReference type="PANTHER" id="PTHR47691">
    <property type="entry name" value="REGULATOR-RELATED"/>
    <property type="match status" value="1"/>
</dbReference>
<dbReference type="Gene3D" id="3.40.50.300">
    <property type="entry name" value="P-loop containing nucleotide triphosphate hydrolases"/>
    <property type="match status" value="1"/>
</dbReference>
<comment type="caution">
    <text evidence="1">The sequence shown here is derived from an EMBL/GenBank/DDBJ whole genome shotgun (WGS) entry which is preliminary data.</text>
</comment>
<gene>
    <name evidence="1" type="ORF">FB567DRAFT_602483</name>
</gene>
<dbReference type="EMBL" id="JAGMVJ010000010">
    <property type="protein sequence ID" value="KAH7086934.1"/>
    <property type="molecule type" value="Genomic_DNA"/>
</dbReference>
<dbReference type="InterPro" id="IPR011990">
    <property type="entry name" value="TPR-like_helical_dom_sf"/>
</dbReference>
<name>A0A8K0VXP6_9PLEO</name>
<evidence type="ECO:0000313" key="1">
    <source>
        <dbReference type="EMBL" id="KAH7086934.1"/>
    </source>
</evidence>
<evidence type="ECO:0008006" key="3">
    <source>
        <dbReference type="Google" id="ProtNLM"/>
    </source>
</evidence>
<dbReference type="Gene3D" id="1.25.40.10">
    <property type="entry name" value="Tetratricopeptide repeat domain"/>
    <property type="match status" value="1"/>
</dbReference>